<keyword evidence="6" id="KW-0808">Transferase</keyword>
<keyword evidence="7 19" id="KW-0812">Transmembrane</keyword>
<evidence type="ECO:0000256" key="1">
    <source>
        <dbReference type="ARBA" id="ARBA00004141"/>
    </source>
</evidence>
<evidence type="ECO:0000256" key="17">
    <source>
        <dbReference type="ARBA" id="ARBA00038923"/>
    </source>
</evidence>
<reference evidence="20" key="1">
    <citation type="submission" date="2022-11" db="EMBL/GenBank/DDBJ databases">
        <title>Centuries of genome instability and evolution in soft-shell clam transmissible cancer (bioRxiv).</title>
        <authorList>
            <person name="Hart S.F.M."/>
            <person name="Yonemitsu M.A."/>
            <person name="Giersch R.M."/>
            <person name="Beal B.F."/>
            <person name="Arriagada G."/>
            <person name="Davis B.W."/>
            <person name="Ostrander E.A."/>
            <person name="Goff S.P."/>
            <person name="Metzger M.J."/>
        </authorList>
    </citation>
    <scope>NUCLEOTIDE SEQUENCE</scope>
    <source>
        <strain evidence="20">MELC-2E11</strain>
        <tissue evidence="20">Siphon/mantle</tissue>
    </source>
</reference>
<evidence type="ECO:0000256" key="5">
    <source>
        <dbReference type="ARBA" id="ARBA00022516"/>
    </source>
</evidence>
<sequence length="353" mass="39488">MDQQSEGIVYKLAESLGSADAAVRLILSLLAGLTTVHSLANTVLVWLLIRLLGGSASGVVAAFILNNSELSVDQKKTAFLYEAGKRLLAGVWYIATFQAMSSLFFTDQYMLSQQFHNLSFLAKCAYILVWGKLNISKYVGVWLIGEGSCILTGLTYNGKDKNGNVLWDGCSNAHIYTFESSATFRELISGFNVNTNNWMARYIFKRLRFLGNVQISQVVTLLYLAVWHGLHSGYYMNFFLEFIMINGETQLAGVIRQFPGLQAILSGALLRPLVWFVKKTLLLFFVGYALVSFVHLKWSRYSQVYGSVYYVGHVIFLVLPFLCLLVRLLVRSPSKRDTNGASVKEPADDKKTS</sequence>
<keyword evidence="10" id="KW-0443">Lipid metabolism</keyword>
<dbReference type="Pfam" id="PF03062">
    <property type="entry name" value="MBOAT"/>
    <property type="match status" value="1"/>
</dbReference>
<accession>A0ABY7EZG2</accession>
<gene>
    <name evidence="20" type="ORF">MAR_003939</name>
</gene>
<feature type="transmembrane region" description="Helical" evidence="19">
    <location>
        <begin position="308"/>
        <end position="330"/>
    </location>
</feature>
<evidence type="ECO:0000256" key="18">
    <source>
        <dbReference type="ARBA" id="ARBA00039721"/>
    </source>
</evidence>
<evidence type="ECO:0000256" key="9">
    <source>
        <dbReference type="ARBA" id="ARBA00022989"/>
    </source>
</evidence>
<feature type="transmembrane region" description="Helical" evidence="19">
    <location>
        <begin position="46"/>
        <end position="66"/>
    </location>
</feature>
<dbReference type="EC" id="2.3.1.n6" evidence="17"/>
<evidence type="ECO:0000256" key="13">
    <source>
        <dbReference type="ARBA" id="ARBA00023264"/>
    </source>
</evidence>
<comment type="subcellular location">
    <subcellularLocation>
        <location evidence="2">Endoplasmic reticulum</location>
    </subcellularLocation>
    <subcellularLocation>
        <location evidence="1">Membrane</location>
        <topology evidence="1">Multi-pass membrane protein</topology>
    </subcellularLocation>
</comment>
<evidence type="ECO:0000256" key="16">
    <source>
        <dbReference type="ARBA" id="ARBA00026120"/>
    </source>
</evidence>
<evidence type="ECO:0000256" key="12">
    <source>
        <dbReference type="ARBA" id="ARBA00023209"/>
    </source>
</evidence>
<keyword evidence="21" id="KW-1185">Reference proteome</keyword>
<comment type="pathway">
    <text evidence="15">Phospholipid metabolism.</text>
</comment>
<dbReference type="PANTHER" id="PTHR13906:SF14">
    <property type="entry name" value="LYSOPHOSPHOLIPID ACYLTRANSFERASE 5"/>
    <property type="match status" value="1"/>
</dbReference>
<evidence type="ECO:0000256" key="14">
    <source>
        <dbReference type="ARBA" id="ARBA00023315"/>
    </source>
</evidence>
<keyword evidence="8" id="KW-0256">Endoplasmic reticulum</keyword>
<dbReference type="InterPro" id="IPR004299">
    <property type="entry name" value="MBOAT_fam"/>
</dbReference>
<name>A0ABY7EZG2_MYAAR</name>
<keyword evidence="12" id="KW-0594">Phospholipid biosynthesis</keyword>
<dbReference type="EC" id="2.3.1.23" evidence="16"/>
<feature type="transmembrane region" description="Helical" evidence="19">
    <location>
        <begin position="21"/>
        <end position="40"/>
    </location>
</feature>
<evidence type="ECO:0000256" key="6">
    <source>
        <dbReference type="ARBA" id="ARBA00022679"/>
    </source>
</evidence>
<dbReference type="EMBL" id="CP111020">
    <property type="protein sequence ID" value="WAR13834.1"/>
    <property type="molecule type" value="Genomic_DNA"/>
</dbReference>
<evidence type="ECO:0000256" key="8">
    <source>
        <dbReference type="ARBA" id="ARBA00022824"/>
    </source>
</evidence>
<evidence type="ECO:0000256" key="7">
    <source>
        <dbReference type="ARBA" id="ARBA00022692"/>
    </source>
</evidence>
<evidence type="ECO:0000256" key="3">
    <source>
        <dbReference type="ARBA" id="ARBA00005074"/>
    </source>
</evidence>
<organism evidence="20 21">
    <name type="scientific">Mya arenaria</name>
    <name type="common">Soft-shell clam</name>
    <dbReference type="NCBI Taxonomy" id="6604"/>
    <lineage>
        <taxon>Eukaryota</taxon>
        <taxon>Metazoa</taxon>
        <taxon>Spiralia</taxon>
        <taxon>Lophotrochozoa</taxon>
        <taxon>Mollusca</taxon>
        <taxon>Bivalvia</taxon>
        <taxon>Autobranchia</taxon>
        <taxon>Heteroconchia</taxon>
        <taxon>Euheterodonta</taxon>
        <taxon>Imparidentia</taxon>
        <taxon>Neoheterodontei</taxon>
        <taxon>Myida</taxon>
        <taxon>Myoidea</taxon>
        <taxon>Myidae</taxon>
        <taxon>Mya</taxon>
    </lineage>
</organism>
<evidence type="ECO:0000313" key="21">
    <source>
        <dbReference type="Proteomes" id="UP001164746"/>
    </source>
</evidence>
<comment type="pathway">
    <text evidence="3">Lipid metabolism; phospholipid metabolism.</text>
</comment>
<keyword evidence="14" id="KW-0012">Acyltransferase</keyword>
<feature type="transmembrane region" description="Helical" evidence="19">
    <location>
        <begin position="87"/>
        <end position="106"/>
    </location>
</feature>
<feature type="transmembrane region" description="Helical" evidence="19">
    <location>
        <begin position="276"/>
        <end position="296"/>
    </location>
</feature>
<dbReference type="InterPro" id="IPR049941">
    <property type="entry name" value="LPLAT_7/PORCN-like"/>
</dbReference>
<dbReference type="PANTHER" id="PTHR13906">
    <property type="entry name" value="PORCUPINE"/>
    <property type="match status" value="1"/>
</dbReference>
<evidence type="ECO:0000256" key="15">
    <source>
        <dbReference type="ARBA" id="ARBA00025707"/>
    </source>
</evidence>
<keyword evidence="13" id="KW-1208">Phospholipid metabolism</keyword>
<evidence type="ECO:0000256" key="19">
    <source>
        <dbReference type="SAM" id="Phobius"/>
    </source>
</evidence>
<evidence type="ECO:0000256" key="11">
    <source>
        <dbReference type="ARBA" id="ARBA00023136"/>
    </source>
</evidence>
<feature type="transmembrane region" description="Helical" evidence="19">
    <location>
        <begin position="209"/>
        <end position="228"/>
    </location>
</feature>
<evidence type="ECO:0000313" key="20">
    <source>
        <dbReference type="EMBL" id="WAR13834.1"/>
    </source>
</evidence>
<keyword evidence="9 19" id="KW-1133">Transmembrane helix</keyword>
<keyword evidence="5" id="KW-0444">Lipid biosynthesis</keyword>
<proteinExistence type="inferred from homology"/>
<evidence type="ECO:0000256" key="2">
    <source>
        <dbReference type="ARBA" id="ARBA00004240"/>
    </source>
</evidence>
<protein>
    <recommendedName>
        <fullName evidence="18">Lysophospholipid acyltransferase 5</fullName>
        <ecNumber evidence="16">2.3.1.23</ecNumber>
        <ecNumber evidence="17">2.3.1.n6</ecNumber>
    </recommendedName>
</protein>
<evidence type="ECO:0000256" key="10">
    <source>
        <dbReference type="ARBA" id="ARBA00023098"/>
    </source>
</evidence>
<keyword evidence="11 19" id="KW-0472">Membrane</keyword>
<comment type="similarity">
    <text evidence="4">Belongs to the membrane-bound acyltransferase family.</text>
</comment>
<evidence type="ECO:0000256" key="4">
    <source>
        <dbReference type="ARBA" id="ARBA00010323"/>
    </source>
</evidence>
<dbReference type="Proteomes" id="UP001164746">
    <property type="component" value="Chromosome 9"/>
</dbReference>